<dbReference type="SUPFAM" id="SSF52374">
    <property type="entry name" value="Nucleotidylyl transferase"/>
    <property type="match status" value="1"/>
</dbReference>
<dbReference type="Pfam" id="PF01406">
    <property type="entry name" value="tRNA-synt_1e"/>
    <property type="match status" value="1"/>
</dbReference>
<dbReference type="Gene3D" id="3.40.50.620">
    <property type="entry name" value="HUPs"/>
    <property type="match status" value="1"/>
</dbReference>
<dbReference type="GO" id="GO:0005524">
    <property type="term" value="F:ATP binding"/>
    <property type="evidence" value="ECO:0007669"/>
    <property type="project" value="UniProtKB-KW"/>
</dbReference>
<feature type="domain" description="tRNA synthetases class I catalytic" evidence="11">
    <location>
        <begin position="20"/>
        <end position="359"/>
    </location>
</feature>
<proteinExistence type="inferred from homology"/>
<dbReference type="PRINTS" id="PR00983">
    <property type="entry name" value="TRNASYNTHCYS"/>
</dbReference>
<evidence type="ECO:0000259" key="11">
    <source>
        <dbReference type="Pfam" id="PF01406"/>
    </source>
</evidence>
<name>A0A3G4ZME5_9VIRU</name>
<dbReference type="EMBL" id="MK071980">
    <property type="protein sequence ID" value="AYV75584.1"/>
    <property type="molecule type" value="Genomic_DNA"/>
</dbReference>
<keyword evidence="9 12" id="KW-0030">Aminoacyl-tRNA synthetase</keyword>
<keyword evidence="7" id="KW-0067">ATP-binding</keyword>
<dbReference type="PANTHER" id="PTHR10890:SF4">
    <property type="entry name" value="CYSTEINE--TRNA LIGASE, MITOCHONDRIAL-RELATED"/>
    <property type="match status" value="1"/>
</dbReference>
<dbReference type="InterPro" id="IPR024909">
    <property type="entry name" value="Cys-tRNA/MSH_ligase"/>
</dbReference>
<reference evidence="12" key="1">
    <citation type="submission" date="2018-10" db="EMBL/GenBank/DDBJ databases">
        <title>Hidden diversity of soil giant viruses.</title>
        <authorList>
            <person name="Schulz F."/>
            <person name="Alteio L."/>
            <person name="Goudeau D."/>
            <person name="Ryan E.M."/>
            <person name="Malmstrom R.R."/>
            <person name="Blanchard J."/>
            <person name="Woyke T."/>
        </authorList>
    </citation>
    <scope>NUCLEOTIDE SEQUENCE</scope>
    <source>
        <strain evidence="12">TEV1</strain>
    </source>
</reference>
<evidence type="ECO:0000256" key="5">
    <source>
        <dbReference type="ARBA" id="ARBA00022741"/>
    </source>
</evidence>
<dbReference type="NCBIfam" id="TIGR00435">
    <property type="entry name" value="cysS"/>
    <property type="match status" value="1"/>
</dbReference>
<keyword evidence="3" id="KW-0436">Ligase</keyword>
<dbReference type="SUPFAM" id="SSF47323">
    <property type="entry name" value="Anticodon-binding domain of a subclass of class I aminoacyl-tRNA synthetases"/>
    <property type="match status" value="1"/>
</dbReference>
<keyword evidence="8" id="KW-0648">Protein biosynthesis</keyword>
<dbReference type="EC" id="6.1.1.16" evidence="2"/>
<evidence type="ECO:0000256" key="4">
    <source>
        <dbReference type="ARBA" id="ARBA00022723"/>
    </source>
</evidence>
<evidence type="ECO:0000313" key="12">
    <source>
        <dbReference type="EMBL" id="AYV75584.1"/>
    </source>
</evidence>
<accession>A0A3G4ZME5</accession>
<evidence type="ECO:0000256" key="6">
    <source>
        <dbReference type="ARBA" id="ARBA00022833"/>
    </source>
</evidence>
<dbReference type="PANTHER" id="PTHR10890">
    <property type="entry name" value="CYSTEINYL-TRNA SYNTHETASE"/>
    <property type="match status" value="1"/>
</dbReference>
<evidence type="ECO:0000256" key="8">
    <source>
        <dbReference type="ARBA" id="ARBA00022917"/>
    </source>
</evidence>
<sequence>MELTLKNSLTGEFNTLNKTKKSGRLSFYTCGPTVYNDSHIGHARTFITFDIIRRILDMAGYDVLYGMNITDIDDKILNKVKLQHWNNLASKITNSYMNLEQLETFLIENNFTEEEMTPSYEIYKEFITKQEKSFWDDMSALNNLSPTFAIRVSDVIDDITKYINELVKKQFAYVSNGSVYLDTKKYFEKYEKNCLHTTHDSDGLNEIWNASSKDEYSNEKRDQKDFALWKKAKKYEISFNNVWDDTKGRPGWHIECSVMINKIFGGHLDIHGGGIDLKFPHHNNEYIQTTAYTENPDWVTYFLHSGHLNNAGIKMSQSLGNFTTIKQFLSKYTARQARLLVMLHKWDGPLDMNDDTLKEMIELDNRIVEFFTHIEFMISKGSRLVNKFSEVDNELNVDTTEFTELVNIAIKDNFNTPLIIKSLREYINKIYIYMSNPEPSKYLLESIYTDVFNFLNRLGLDYKEKKESNIDEELKQVIIDIREKLRNYTNTISKENKQTKKEIYEITDWIRDVRLPQVNLTFQDTKNGTKIINI</sequence>
<dbReference type="InterPro" id="IPR009080">
    <property type="entry name" value="tRNAsynth_Ia_anticodon-bd"/>
</dbReference>
<protein>
    <recommendedName>
        <fullName evidence="2">cysteine--tRNA ligase</fullName>
        <ecNumber evidence="2">6.1.1.16</ecNumber>
    </recommendedName>
    <alternativeName>
        <fullName evidence="10">Cysteinyl-tRNA synthetase</fullName>
    </alternativeName>
</protein>
<evidence type="ECO:0000256" key="2">
    <source>
        <dbReference type="ARBA" id="ARBA00012832"/>
    </source>
</evidence>
<dbReference type="GO" id="GO:0046872">
    <property type="term" value="F:metal ion binding"/>
    <property type="evidence" value="ECO:0007669"/>
    <property type="project" value="UniProtKB-KW"/>
</dbReference>
<evidence type="ECO:0000256" key="7">
    <source>
        <dbReference type="ARBA" id="ARBA00022840"/>
    </source>
</evidence>
<dbReference type="InterPro" id="IPR015803">
    <property type="entry name" value="Cys-tRNA-ligase"/>
</dbReference>
<dbReference type="InterPro" id="IPR032678">
    <property type="entry name" value="tRNA-synt_1_cat_dom"/>
</dbReference>
<dbReference type="GO" id="GO:0004817">
    <property type="term" value="F:cysteine-tRNA ligase activity"/>
    <property type="evidence" value="ECO:0007669"/>
    <property type="project" value="UniProtKB-EC"/>
</dbReference>
<dbReference type="InterPro" id="IPR014729">
    <property type="entry name" value="Rossmann-like_a/b/a_fold"/>
</dbReference>
<dbReference type="HAMAP" id="MF_00041">
    <property type="entry name" value="Cys_tRNA_synth"/>
    <property type="match status" value="1"/>
</dbReference>
<keyword evidence="6" id="KW-0862">Zinc</keyword>
<evidence type="ECO:0000256" key="9">
    <source>
        <dbReference type="ARBA" id="ARBA00023146"/>
    </source>
</evidence>
<gene>
    <name evidence="12" type="ORF">Terrestrivirus2_92</name>
</gene>
<evidence type="ECO:0000256" key="3">
    <source>
        <dbReference type="ARBA" id="ARBA00022598"/>
    </source>
</evidence>
<organism evidence="12">
    <name type="scientific">Terrestrivirus sp</name>
    <dbReference type="NCBI Taxonomy" id="2487775"/>
    <lineage>
        <taxon>Viruses</taxon>
        <taxon>Varidnaviria</taxon>
        <taxon>Bamfordvirae</taxon>
        <taxon>Nucleocytoviricota</taxon>
        <taxon>Megaviricetes</taxon>
        <taxon>Imitervirales</taxon>
        <taxon>Mimiviridae</taxon>
        <taxon>Klosneuvirinae</taxon>
    </lineage>
</organism>
<keyword evidence="5" id="KW-0547">Nucleotide-binding</keyword>
<evidence type="ECO:0000256" key="1">
    <source>
        <dbReference type="ARBA" id="ARBA00001947"/>
    </source>
</evidence>
<comment type="cofactor">
    <cofactor evidence="1">
        <name>Zn(2+)</name>
        <dbReference type="ChEBI" id="CHEBI:29105"/>
    </cofactor>
</comment>
<dbReference type="Gene3D" id="1.20.120.1910">
    <property type="entry name" value="Cysteine-tRNA ligase, C-terminal anti-codon recognition domain"/>
    <property type="match status" value="1"/>
</dbReference>
<evidence type="ECO:0000256" key="10">
    <source>
        <dbReference type="ARBA" id="ARBA00031499"/>
    </source>
</evidence>
<keyword evidence="4" id="KW-0479">Metal-binding</keyword>